<protein>
    <submittedName>
        <fullName evidence="2">HXXEE domain-containing protein</fullName>
    </submittedName>
</protein>
<comment type="caution">
    <text evidence="2">The sequence shown here is derived from an EMBL/GenBank/DDBJ whole genome shotgun (WGS) entry which is preliminary data.</text>
</comment>
<feature type="transmembrane region" description="Helical" evidence="1">
    <location>
        <begin position="139"/>
        <end position="157"/>
    </location>
</feature>
<keyword evidence="1" id="KW-0812">Transmembrane</keyword>
<reference evidence="2 3" key="1">
    <citation type="submission" date="2018-07" db="EMBL/GenBank/DDBJ databases">
        <title>New species, Clostridium PI-S10-A1B.</title>
        <authorList>
            <person name="Krishna G."/>
            <person name="Summeta K."/>
            <person name="Shikha S."/>
            <person name="Prabhu P.B."/>
            <person name="Suresh K."/>
        </authorList>
    </citation>
    <scope>NUCLEOTIDE SEQUENCE [LARGE SCALE GENOMIC DNA]</scope>
    <source>
        <strain evidence="2 3">PI-S10-A1B</strain>
    </source>
</reference>
<dbReference type="Proteomes" id="UP000260680">
    <property type="component" value="Unassembled WGS sequence"/>
</dbReference>
<organism evidence="2 3">
    <name type="scientific">Lacrimispora amygdalina</name>
    <dbReference type="NCBI Taxonomy" id="253257"/>
    <lineage>
        <taxon>Bacteria</taxon>
        <taxon>Bacillati</taxon>
        <taxon>Bacillota</taxon>
        <taxon>Clostridia</taxon>
        <taxon>Lachnospirales</taxon>
        <taxon>Lachnospiraceae</taxon>
        <taxon>Lacrimispora</taxon>
    </lineage>
</organism>
<dbReference type="EMBL" id="QOHO01000020">
    <property type="protein sequence ID" value="RFZ79619.1"/>
    <property type="molecule type" value="Genomic_DNA"/>
</dbReference>
<evidence type="ECO:0000313" key="2">
    <source>
        <dbReference type="EMBL" id="RFZ79619.1"/>
    </source>
</evidence>
<gene>
    <name evidence="2" type="ORF">DS742_06965</name>
</gene>
<keyword evidence="1" id="KW-1133">Transmembrane helix</keyword>
<evidence type="ECO:0000256" key="1">
    <source>
        <dbReference type="SAM" id="Phobius"/>
    </source>
</evidence>
<dbReference type="Pfam" id="PF13787">
    <property type="entry name" value="HXXEE"/>
    <property type="match status" value="1"/>
</dbReference>
<keyword evidence="1" id="KW-0472">Membrane</keyword>
<dbReference type="OrthoDB" id="5195477at2"/>
<proteinExistence type="predicted"/>
<feature type="transmembrane region" description="Helical" evidence="1">
    <location>
        <begin position="112"/>
        <end position="133"/>
    </location>
</feature>
<sequence length="172" mass="19673">MNELRWFTWLFPLLFIVHDMEEIIKAKQWCKKELKQFIPLPITPFGNTKSTSGLAVGVFEELILWILATLLGNITGFYGLWYGLLTANIIHLVLFHIVLLPLSYRHYVPGEVTAWLTLFPCCYILILAQRILNYSAVEITLWVIAGLVFAFGNMKLLHKNIHQLAGLAGESE</sequence>
<dbReference type="RefSeq" id="WP_117416273.1">
    <property type="nucleotide sequence ID" value="NZ_QOHO01000020.1"/>
</dbReference>
<feature type="transmembrane region" description="Helical" evidence="1">
    <location>
        <begin position="80"/>
        <end position="100"/>
    </location>
</feature>
<accession>A0A3E2NF18</accession>
<evidence type="ECO:0000313" key="3">
    <source>
        <dbReference type="Proteomes" id="UP000260680"/>
    </source>
</evidence>
<feature type="transmembrane region" description="Helical" evidence="1">
    <location>
        <begin position="54"/>
        <end position="74"/>
    </location>
</feature>
<name>A0A3E2NF18_9FIRM</name>
<dbReference type="AlphaFoldDB" id="A0A3E2NF18"/>
<dbReference type="InterPro" id="IPR025671">
    <property type="entry name" value="HXXEE"/>
</dbReference>